<protein>
    <submittedName>
        <fullName evidence="2">Sigma-70 family RNA polymerase sigma factor</fullName>
    </submittedName>
</protein>
<organism evidence="2 3">
    <name type="scientific">Hominilimicola fabiformis</name>
    <dbReference type="NCBI Taxonomy" id="2885356"/>
    <lineage>
        <taxon>Bacteria</taxon>
        <taxon>Bacillati</taxon>
        <taxon>Bacillota</taxon>
        <taxon>Clostridia</taxon>
        <taxon>Eubacteriales</taxon>
        <taxon>Oscillospiraceae</taxon>
        <taxon>Hominilimicola</taxon>
    </lineage>
</organism>
<keyword evidence="3" id="KW-1185">Reference proteome</keyword>
<feature type="domain" description="RNA polymerase sigma factor 70 region 4 type 2" evidence="1">
    <location>
        <begin position="77"/>
        <end position="127"/>
    </location>
</feature>
<gene>
    <name evidence="2" type="ORF">LKE05_13275</name>
</gene>
<dbReference type="RefSeq" id="WP_022230308.1">
    <property type="nucleotide sequence ID" value="NZ_JAJEQM010000025.1"/>
</dbReference>
<dbReference type="Pfam" id="PF08281">
    <property type="entry name" value="Sigma70_r4_2"/>
    <property type="match status" value="1"/>
</dbReference>
<dbReference type="Gene3D" id="1.10.10.10">
    <property type="entry name" value="Winged helix-like DNA-binding domain superfamily/Winged helix DNA-binding domain"/>
    <property type="match status" value="1"/>
</dbReference>
<dbReference type="SUPFAM" id="SSF88659">
    <property type="entry name" value="Sigma3 and sigma4 domains of RNA polymerase sigma factors"/>
    <property type="match status" value="1"/>
</dbReference>
<dbReference type="GO" id="GO:0003677">
    <property type="term" value="F:DNA binding"/>
    <property type="evidence" value="ECO:0007669"/>
    <property type="project" value="InterPro"/>
</dbReference>
<evidence type="ECO:0000313" key="3">
    <source>
        <dbReference type="Proteomes" id="UP001198242"/>
    </source>
</evidence>
<dbReference type="EMBL" id="JAJEQM010000025">
    <property type="protein sequence ID" value="MCC2211753.1"/>
    <property type="molecule type" value="Genomic_DNA"/>
</dbReference>
<sequence length="144" mass="17232">MLNSSYDGEIEQWDMIDKYSMNVIYTASVDIRRRMSAKKRSFDFVEFDTDLVGEQDIYPSEYVISDNSGHCCNVKNEWLYEAMLFLDDKLKEVLILKYWYLLSRRDIAKILNVSEKTITNWKNKAFKLIKNYKERRLECDIRGP</sequence>
<dbReference type="AlphaFoldDB" id="A0AAE3E1A4"/>
<dbReference type="InterPro" id="IPR036388">
    <property type="entry name" value="WH-like_DNA-bd_sf"/>
</dbReference>
<evidence type="ECO:0000313" key="2">
    <source>
        <dbReference type="EMBL" id="MCC2211753.1"/>
    </source>
</evidence>
<evidence type="ECO:0000259" key="1">
    <source>
        <dbReference type="Pfam" id="PF08281"/>
    </source>
</evidence>
<dbReference type="InterPro" id="IPR013324">
    <property type="entry name" value="RNA_pol_sigma_r3/r4-like"/>
</dbReference>
<comment type="caution">
    <text evidence="2">The sequence shown here is derived from an EMBL/GenBank/DDBJ whole genome shotgun (WGS) entry which is preliminary data.</text>
</comment>
<reference evidence="2 3" key="1">
    <citation type="submission" date="2021-10" db="EMBL/GenBank/DDBJ databases">
        <title>Anaerobic single-cell dispensing facilitates the cultivation of human gut bacteria.</title>
        <authorList>
            <person name="Afrizal A."/>
        </authorList>
    </citation>
    <scope>NUCLEOTIDE SEQUENCE [LARGE SCALE GENOMIC DNA]</scope>
    <source>
        <strain evidence="2 3">CLA-AA-H232</strain>
    </source>
</reference>
<name>A0AAE3E1A4_9FIRM</name>
<proteinExistence type="predicted"/>
<dbReference type="Proteomes" id="UP001198242">
    <property type="component" value="Unassembled WGS sequence"/>
</dbReference>
<dbReference type="GO" id="GO:0016987">
    <property type="term" value="F:sigma factor activity"/>
    <property type="evidence" value="ECO:0007669"/>
    <property type="project" value="InterPro"/>
</dbReference>
<dbReference type="InterPro" id="IPR013249">
    <property type="entry name" value="RNA_pol_sigma70_r4_t2"/>
</dbReference>
<accession>A0AAE3E1A4</accession>
<dbReference type="GO" id="GO:0006352">
    <property type="term" value="P:DNA-templated transcription initiation"/>
    <property type="evidence" value="ECO:0007669"/>
    <property type="project" value="InterPro"/>
</dbReference>